<feature type="region of interest" description="Disordered" evidence="1">
    <location>
        <begin position="14"/>
        <end position="62"/>
    </location>
</feature>
<evidence type="ECO:0000313" key="3">
    <source>
        <dbReference type="Proteomes" id="UP000823388"/>
    </source>
</evidence>
<organism evidence="2 3">
    <name type="scientific">Panicum virgatum</name>
    <name type="common">Blackwell switchgrass</name>
    <dbReference type="NCBI Taxonomy" id="38727"/>
    <lineage>
        <taxon>Eukaryota</taxon>
        <taxon>Viridiplantae</taxon>
        <taxon>Streptophyta</taxon>
        <taxon>Embryophyta</taxon>
        <taxon>Tracheophyta</taxon>
        <taxon>Spermatophyta</taxon>
        <taxon>Magnoliopsida</taxon>
        <taxon>Liliopsida</taxon>
        <taxon>Poales</taxon>
        <taxon>Poaceae</taxon>
        <taxon>PACMAD clade</taxon>
        <taxon>Panicoideae</taxon>
        <taxon>Panicodae</taxon>
        <taxon>Paniceae</taxon>
        <taxon>Panicinae</taxon>
        <taxon>Panicum</taxon>
        <taxon>Panicum sect. Hiantes</taxon>
    </lineage>
</organism>
<evidence type="ECO:0000313" key="2">
    <source>
        <dbReference type="EMBL" id="KAG2566357.1"/>
    </source>
</evidence>
<dbReference type="EMBL" id="CM029050">
    <property type="protein sequence ID" value="KAG2566357.1"/>
    <property type="molecule type" value="Genomic_DNA"/>
</dbReference>
<dbReference type="PANTHER" id="PTHR34223:SF99">
    <property type="entry name" value="OS04G0440200 PROTEIN"/>
    <property type="match status" value="1"/>
</dbReference>
<keyword evidence="3" id="KW-1185">Reference proteome</keyword>
<dbReference type="Gene3D" id="3.80.10.10">
    <property type="entry name" value="Ribonuclease Inhibitor"/>
    <property type="match status" value="1"/>
</dbReference>
<dbReference type="Proteomes" id="UP000823388">
    <property type="component" value="Chromosome 7N"/>
</dbReference>
<dbReference type="InterPro" id="IPR032675">
    <property type="entry name" value="LRR_dom_sf"/>
</dbReference>
<feature type="compositionally biased region" description="Basic residues" evidence="1">
    <location>
        <begin position="139"/>
        <end position="153"/>
    </location>
</feature>
<comment type="caution">
    <text evidence="2">The sequence shown here is derived from an EMBL/GenBank/DDBJ whole genome shotgun (WGS) entry which is preliminary data.</text>
</comment>
<gene>
    <name evidence="2" type="ORF">PVAP13_7NG196389</name>
</gene>
<feature type="compositionally biased region" description="Low complexity" evidence="1">
    <location>
        <begin position="45"/>
        <end position="62"/>
    </location>
</feature>
<proteinExistence type="predicted"/>
<accession>A0A8T0PV88</accession>
<evidence type="ECO:0000256" key="1">
    <source>
        <dbReference type="SAM" id="MobiDB-lite"/>
    </source>
</evidence>
<dbReference type="PANTHER" id="PTHR34223">
    <property type="entry name" value="OS11G0201299 PROTEIN"/>
    <property type="match status" value="1"/>
</dbReference>
<feature type="region of interest" description="Disordered" evidence="1">
    <location>
        <begin position="89"/>
        <end position="170"/>
    </location>
</feature>
<reference evidence="2" key="1">
    <citation type="submission" date="2020-05" db="EMBL/GenBank/DDBJ databases">
        <title>WGS assembly of Panicum virgatum.</title>
        <authorList>
            <person name="Lovell J.T."/>
            <person name="Jenkins J."/>
            <person name="Shu S."/>
            <person name="Juenger T.E."/>
            <person name="Schmutz J."/>
        </authorList>
    </citation>
    <scope>NUCLEOTIDE SEQUENCE</scope>
    <source>
        <strain evidence="2">AP13</strain>
    </source>
</reference>
<sequence length="337" mass="35811">MHACRVPALINTAGVREAAARSRSPINHVDARARRRRHRGPPGRPAGQRPAGGPVAPHVPAGGADGRAVAVLEGPLARGAVPALVHRHRPEARVPGRQGGHPAAPRQRDGGEDAPLGRGAGEVVQARGLRRPRDDERRRRAAGRVPAAHHQHAALRGGGRGQVDPARAPGPRAGDFADAIVSELPVLEDLRLEECDYYFTRIASTSLQNLAIHNCAASVQVVDVDVLAIAAPRLASLRIHGNPPPVASECEMPSLLAASLEHPAGFVSLLGSLRHATNLRLYRFSTKALLDDADGEEPGGFPEFRNLSALVLDGCDVGVYCQEVKVSILFNCFLIIF</sequence>
<dbReference type="InterPro" id="IPR053197">
    <property type="entry name" value="F-box_SCFL_complex_component"/>
</dbReference>
<dbReference type="AlphaFoldDB" id="A0A8T0PV88"/>
<protein>
    <submittedName>
        <fullName evidence="2">Uncharacterized protein</fullName>
    </submittedName>
</protein>
<name>A0A8T0PV88_PANVG</name>